<reference evidence="4" key="1">
    <citation type="submission" date="2016-06" db="EMBL/GenBank/DDBJ databases">
        <title>Parallel loss of symbiosis genes in relatives of nitrogen-fixing non-legume Parasponia.</title>
        <authorList>
            <person name="Van Velzen R."/>
            <person name="Holmer R."/>
            <person name="Bu F."/>
            <person name="Rutten L."/>
            <person name="Van Zeijl A."/>
            <person name="Liu W."/>
            <person name="Santuari L."/>
            <person name="Cao Q."/>
            <person name="Sharma T."/>
            <person name="Shen D."/>
            <person name="Roswanjaya Y."/>
            <person name="Wardhani T."/>
            <person name="Kalhor M.S."/>
            <person name="Jansen J."/>
            <person name="Van den Hoogen J."/>
            <person name="Gungor B."/>
            <person name="Hartog M."/>
            <person name="Hontelez J."/>
            <person name="Verver J."/>
            <person name="Yang W.-C."/>
            <person name="Schijlen E."/>
            <person name="Repin R."/>
            <person name="Schilthuizen M."/>
            <person name="Schranz E."/>
            <person name="Heidstra R."/>
            <person name="Miyata K."/>
            <person name="Fedorova E."/>
            <person name="Kohlen W."/>
            <person name="Bisseling T."/>
            <person name="Smit S."/>
            <person name="Geurts R."/>
        </authorList>
    </citation>
    <scope>NUCLEOTIDE SEQUENCE [LARGE SCALE GENOMIC DNA]</scope>
    <source>
        <strain evidence="4">cv. RG33-2</strain>
    </source>
</reference>
<feature type="region of interest" description="Disordered" evidence="1">
    <location>
        <begin position="141"/>
        <end position="206"/>
    </location>
</feature>
<feature type="compositionally biased region" description="Basic and acidic residues" evidence="1">
    <location>
        <begin position="491"/>
        <end position="502"/>
    </location>
</feature>
<feature type="region of interest" description="Disordered" evidence="1">
    <location>
        <begin position="854"/>
        <end position="1086"/>
    </location>
</feature>
<feature type="region of interest" description="Disordered" evidence="1">
    <location>
        <begin position="93"/>
        <end position="126"/>
    </location>
</feature>
<feature type="compositionally biased region" description="Polar residues" evidence="1">
    <location>
        <begin position="1024"/>
        <end position="1033"/>
    </location>
</feature>
<feature type="compositionally biased region" description="Polar residues" evidence="1">
    <location>
        <begin position="1076"/>
        <end position="1086"/>
    </location>
</feature>
<gene>
    <name evidence="3" type="ORF">TorRG33x02_065990</name>
</gene>
<dbReference type="PANTHER" id="PTHR48429:SF1">
    <property type="entry name" value="AGENET DOMAIN-CONTAINING PROTEIN"/>
    <property type="match status" value="1"/>
</dbReference>
<organism evidence="3 4">
    <name type="scientific">Trema orientale</name>
    <name type="common">Charcoal tree</name>
    <name type="synonym">Celtis orientalis</name>
    <dbReference type="NCBI Taxonomy" id="63057"/>
    <lineage>
        <taxon>Eukaryota</taxon>
        <taxon>Viridiplantae</taxon>
        <taxon>Streptophyta</taxon>
        <taxon>Embryophyta</taxon>
        <taxon>Tracheophyta</taxon>
        <taxon>Spermatophyta</taxon>
        <taxon>Magnoliopsida</taxon>
        <taxon>eudicotyledons</taxon>
        <taxon>Gunneridae</taxon>
        <taxon>Pentapetalae</taxon>
        <taxon>rosids</taxon>
        <taxon>fabids</taxon>
        <taxon>Rosales</taxon>
        <taxon>Cannabaceae</taxon>
        <taxon>Trema</taxon>
    </lineage>
</organism>
<feature type="region of interest" description="Disordered" evidence="1">
    <location>
        <begin position="476"/>
        <end position="516"/>
    </location>
</feature>
<feature type="compositionally biased region" description="Polar residues" evidence="1">
    <location>
        <begin position="503"/>
        <end position="514"/>
    </location>
</feature>
<accession>A0A2P5FIR8</accession>
<dbReference type="CDD" id="cd20403">
    <property type="entry name" value="Tudor_Agenet_FMRP-like_rpt2"/>
    <property type="match status" value="1"/>
</dbReference>
<dbReference type="STRING" id="63057.A0A2P5FIR8"/>
<dbReference type="InParanoid" id="A0A2P5FIR8"/>
<evidence type="ECO:0000259" key="2">
    <source>
        <dbReference type="SMART" id="SM00743"/>
    </source>
</evidence>
<dbReference type="InterPro" id="IPR014002">
    <property type="entry name" value="Agenet_dom_plant"/>
</dbReference>
<feature type="compositionally biased region" description="Polar residues" evidence="1">
    <location>
        <begin position="291"/>
        <end position="305"/>
    </location>
</feature>
<dbReference type="InterPro" id="IPR008395">
    <property type="entry name" value="Agenet-like_dom"/>
</dbReference>
<comment type="caution">
    <text evidence="3">The sequence shown here is derived from an EMBL/GenBank/DDBJ whole genome shotgun (WGS) entry which is preliminary data.</text>
</comment>
<dbReference type="SMART" id="SM00743">
    <property type="entry name" value="Agenet"/>
    <property type="match status" value="2"/>
</dbReference>
<feature type="domain" description="Agenet" evidence="2">
    <location>
        <begin position="588"/>
        <end position="652"/>
    </location>
</feature>
<feature type="compositionally biased region" description="Polar residues" evidence="1">
    <location>
        <begin position="37"/>
        <end position="46"/>
    </location>
</feature>
<feature type="region of interest" description="Disordered" evidence="1">
    <location>
        <begin position="285"/>
        <end position="305"/>
    </location>
</feature>
<dbReference type="Proteomes" id="UP000237000">
    <property type="component" value="Unassembled WGS sequence"/>
</dbReference>
<protein>
    <submittedName>
        <fullName evidence="3">Agenet domain containing protein</fullName>
    </submittedName>
</protein>
<dbReference type="InterPro" id="IPR055274">
    <property type="entry name" value="SWO1"/>
</dbReference>
<dbReference type="EMBL" id="JXTC01000030">
    <property type="protein sequence ID" value="PON97689.1"/>
    <property type="molecule type" value="Genomic_DNA"/>
</dbReference>
<feature type="region of interest" description="Disordered" evidence="1">
    <location>
        <begin position="1"/>
        <end position="56"/>
    </location>
</feature>
<feature type="compositionally biased region" description="Polar residues" evidence="1">
    <location>
        <begin position="949"/>
        <end position="969"/>
    </location>
</feature>
<feature type="compositionally biased region" description="Polar residues" evidence="1">
    <location>
        <begin position="908"/>
        <end position="933"/>
    </location>
</feature>
<feature type="compositionally biased region" description="Basic and acidic residues" evidence="1">
    <location>
        <begin position="887"/>
        <end position="901"/>
    </location>
</feature>
<feature type="compositionally biased region" description="Polar residues" evidence="1">
    <location>
        <begin position="1043"/>
        <end position="1058"/>
    </location>
</feature>
<sequence length="1086" mass="116235">MGFEDVSKANPKMPVSDSEFVSLDNGGSSADHGVPTPGSSKLSQTKRGVEKGVRRKASVSKVIDGVAGNVASNIIDPKGMDVSKEGKIGSLNVSSSAELPKGNAGKNSQRLPASPAPRIAEGVPSNSILGQIDPKIAQNIAQASPQASDGEIARGRSKGTAERKTRRSSAKAAGKDNAKKGIQVKEMTPVRQSERGDKSSNVSLSPSGIFHLMQSNDMQHYGNALTPVHPFQTPPMRNLLGPNASWMSQPSFRGPWVAPPQPSLPEASTRLTTFPVTEAVQLTPVKETAVPHSSGTKHVSSSPMVQTGAPASVFTAASLALDLKKVTSSPGQHSSDPKPRKRKKNQVSEEIGQIVLESQPQREPVLPPVVSSSLSTSVAITNPASFVSQTTAEKLVVSISPTSSFDPHRKADHDVMHRFTLSEDTLSKIKEASKQAEDAASLAAAAVEVGPEGYWRAPQVSSELVAKSTDVYKEQSKLGGVGEGANTSAKHSKDGRSGKKETQTAANEKSTISRGVSKESIGEHLRLVDGISGSALASEKELRGQKGHKVSDLTKNIVVVLESESISNLSSVNVENVVERAADVPGENSIKEGSKVEVFKDGDGFKAAWYPANVVNLDDGKACVSYTEIEHGEGSADLREWVALEGQGDDPPKIRIARPVTAMRYEGTRKRRRAAMGDYNWSIGDRVDAWMTNSWWEGVVTEKNNKDETSVTVQFPVQGDTSAVKAWHLRPSLIWKDGEWVEWSNLQNDSASQEGDIPQEKRLKLGSPVTEAKGKDKMSKSTGILVSGKPEESRLLDLSANDKVFNIGKGTRNESKPDTTRMARTGLQQEGSRVIFGVPKPGKKRKFMEVSKHYVADRSNKNSEANDSLKYLKYTAPQSQGSGSRAFKNDSKEKRVAESKLKGLKSGKPQSVSGRTVPQRENFTTNAVSTSGDGTTGEHTARIKDSSSHIDNTSGRQNTVEAGSFSSSDGAAEGPFVFSSVAPTLDGPSKKSSASTAKVERANKGKLAPAGGKLSKIEEDKVFNGNSVKSTSEVMEPRRSNRRIQPTSRLLEGLQSSLIIPKFPSVSHDKGHRGPNRNTSRGNNHG</sequence>
<proteinExistence type="predicted"/>
<dbReference type="OrthoDB" id="433924at2759"/>
<feature type="domain" description="Agenet" evidence="2">
    <location>
        <begin position="679"/>
        <end position="737"/>
    </location>
</feature>
<evidence type="ECO:0000256" key="1">
    <source>
        <dbReference type="SAM" id="MobiDB-lite"/>
    </source>
</evidence>
<dbReference type="Pfam" id="PF05641">
    <property type="entry name" value="Agenet"/>
    <property type="match status" value="1"/>
</dbReference>
<name>A0A2P5FIR8_TREOI</name>
<feature type="region of interest" description="Disordered" evidence="1">
    <location>
        <begin position="325"/>
        <end position="348"/>
    </location>
</feature>
<keyword evidence="4" id="KW-1185">Reference proteome</keyword>
<dbReference type="PANTHER" id="PTHR48429">
    <property type="entry name" value="AGENET DOMAIN-CONTAINING PROTEIN"/>
    <property type="match status" value="1"/>
</dbReference>
<feature type="compositionally biased region" description="Basic and acidic residues" evidence="1">
    <location>
        <begin position="939"/>
        <end position="948"/>
    </location>
</feature>
<dbReference type="AlphaFoldDB" id="A0A2P5FIR8"/>
<feature type="compositionally biased region" description="Basic and acidic residues" evidence="1">
    <location>
        <begin position="151"/>
        <end position="163"/>
    </location>
</feature>
<evidence type="ECO:0000313" key="4">
    <source>
        <dbReference type="Proteomes" id="UP000237000"/>
    </source>
</evidence>
<evidence type="ECO:0000313" key="3">
    <source>
        <dbReference type="EMBL" id="PON97689.1"/>
    </source>
</evidence>
<dbReference type="CDD" id="cd20405">
    <property type="entry name" value="Tudor_Agenet_AtDUF_rpt1_3"/>
    <property type="match status" value="1"/>
</dbReference>